<protein>
    <submittedName>
        <fullName evidence="1">Uncharacterized protein</fullName>
    </submittedName>
</protein>
<sequence length="40" mass="4631">MLIYGEVMNYIIAFSHNPKALLEVKPIGEYPSHSQQREVQ</sequence>
<name>M1X6K1_9NOST</name>
<proteinExistence type="predicted"/>
<evidence type="ECO:0000313" key="1">
    <source>
        <dbReference type="EMBL" id="CCH68201.1"/>
    </source>
</evidence>
<dbReference type="AlphaFoldDB" id="M1X6K1"/>
<reference evidence="2" key="2">
    <citation type="submission" date="2016-01" db="EMBL/GenBank/DDBJ databases">
        <title>Diatom-associated endosymboitic cyanobacterium lacks core nitrogen metabolism enzymes.</title>
        <authorList>
            <person name="Hilton J.A."/>
            <person name="Foster R.A."/>
            <person name="Tripp H.J."/>
            <person name="Carter B.J."/>
            <person name="Zehr J.P."/>
            <person name="Villareal T.A."/>
        </authorList>
    </citation>
    <scope>NUCLEOTIDE SEQUENCE [LARGE SCALE GENOMIC DNA]</scope>
    <source>
        <strain evidence="2">HH01</strain>
    </source>
</reference>
<reference evidence="1 2" key="1">
    <citation type="submission" date="2012-05" db="EMBL/GenBank/DDBJ databases">
        <authorList>
            <person name="Hilton J."/>
        </authorList>
    </citation>
    <scope>NUCLEOTIDE SEQUENCE [LARGE SCALE GENOMIC DNA]</scope>
    <source>
        <strain evidence="1 2">HH01</strain>
    </source>
</reference>
<accession>M1X6K1</accession>
<dbReference type="EMBL" id="CAIY01000082">
    <property type="protein sequence ID" value="CCH68201.1"/>
    <property type="molecule type" value="Genomic_DNA"/>
</dbReference>
<comment type="caution">
    <text evidence="1">The sequence shown here is derived from an EMBL/GenBank/DDBJ whole genome shotgun (WGS) entry which is preliminary data.</text>
</comment>
<dbReference type="Proteomes" id="UP000053051">
    <property type="component" value="Unassembled WGS sequence"/>
</dbReference>
<evidence type="ECO:0000313" key="2">
    <source>
        <dbReference type="Proteomes" id="UP000053051"/>
    </source>
</evidence>
<gene>
    <name evidence="1" type="ORF">RINTHH_20460</name>
</gene>
<organism evidence="1 2">
    <name type="scientific">Richelia intracellularis HH01</name>
    <dbReference type="NCBI Taxonomy" id="1165094"/>
    <lineage>
        <taxon>Bacteria</taxon>
        <taxon>Bacillati</taxon>
        <taxon>Cyanobacteriota</taxon>
        <taxon>Cyanophyceae</taxon>
        <taxon>Nostocales</taxon>
        <taxon>Nostocaceae</taxon>
        <taxon>Richelia</taxon>
    </lineage>
</organism>
<keyword evidence="2" id="KW-1185">Reference proteome</keyword>